<dbReference type="AlphaFoldDB" id="A0A150LF25"/>
<dbReference type="Proteomes" id="UP000075666">
    <property type="component" value="Unassembled WGS sequence"/>
</dbReference>
<evidence type="ECO:0000313" key="6">
    <source>
        <dbReference type="Proteomes" id="UP000075666"/>
    </source>
</evidence>
<dbReference type="Pfam" id="PF07423">
    <property type="entry name" value="DUF1510"/>
    <property type="match status" value="1"/>
</dbReference>
<dbReference type="GeneID" id="62497350"/>
<gene>
    <name evidence="4" type="ORF">B4102_1724</name>
    <name evidence="5" type="ORF">JGZ69_15625</name>
</gene>
<feature type="domain" description="DUF1510" evidence="3">
    <location>
        <begin position="128"/>
        <end position="218"/>
    </location>
</feature>
<evidence type="ECO:0000313" key="7">
    <source>
        <dbReference type="Proteomes" id="UP000595512"/>
    </source>
</evidence>
<proteinExistence type="predicted"/>
<dbReference type="OrthoDB" id="2168558at2"/>
<reference evidence="4 6" key="1">
    <citation type="submission" date="2016-01" db="EMBL/GenBank/DDBJ databases">
        <title>Genome Sequences of Twelve Sporeforming Bacillus Species Isolated from Foods.</title>
        <authorList>
            <person name="Berendsen E.M."/>
            <person name="Wells-Bennik M.H."/>
            <person name="Krawcyk A.O."/>
            <person name="De Jong A."/>
            <person name="Holsappel S."/>
            <person name="Eijlander R.T."/>
            <person name="Kuipers O.P."/>
        </authorList>
    </citation>
    <scope>NUCLEOTIDE SEQUENCE [LARGE SCALE GENOMIC DNA]</scope>
    <source>
        <strain evidence="4 6">B4102</strain>
    </source>
</reference>
<keyword evidence="2" id="KW-1133">Transmembrane helix</keyword>
<dbReference type="InterPro" id="IPR009988">
    <property type="entry name" value="DUF1510"/>
</dbReference>
<dbReference type="Proteomes" id="UP000595512">
    <property type="component" value="Chromosome"/>
</dbReference>
<evidence type="ECO:0000259" key="3">
    <source>
        <dbReference type="Pfam" id="PF07423"/>
    </source>
</evidence>
<dbReference type="EMBL" id="LQYN01000011">
    <property type="protein sequence ID" value="KYD10938.1"/>
    <property type="molecule type" value="Genomic_DNA"/>
</dbReference>
<sequence length="225" mass="25437">MANNFDNQYRSRSDQRSKRRKTNLILNSLIVIVVVLIIVVASTIFYGGRNDEKNASAAKNKVSQHTKNNDKSTVTNNDNQDNTVTDESTTDDNKESNEEADDESQQGLESKDIVAEDSNEPNVKKSYTNPNWKSVGTEQTNGHQYSSDSNSIDWKEKEKALSYATGIPVDNMTIWYLSRNGSDNEVVGTITPKDQSKVYRVYLSWVDGQGWKPTKVLELKENDMR</sequence>
<dbReference type="RefSeq" id="WP_066227357.1">
    <property type="nucleotide sequence ID" value="NZ_CP066701.1"/>
</dbReference>
<evidence type="ECO:0000256" key="2">
    <source>
        <dbReference type="SAM" id="Phobius"/>
    </source>
</evidence>
<feature type="transmembrane region" description="Helical" evidence="2">
    <location>
        <begin position="24"/>
        <end position="46"/>
    </location>
</feature>
<keyword evidence="2" id="KW-0472">Membrane</keyword>
<feature type="region of interest" description="Disordered" evidence="1">
    <location>
        <begin position="56"/>
        <end position="151"/>
    </location>
</feature>
<evidence type="ECO:0000313" key="4">
    <source>
        <dbReference type="EMBL" id="KYD10938.1"/>
    </source>
</evidence>
<reference evidence="5 7" key="2">
    <citation type="submission" date="2020-12" db="EMBL/GenBank/DDBJ databases">
        <title>Taxonomic evaluation of the Bacillus sporothermodurans group of bacteria based on whole genome sequences.</title>
        <authorList>
            <person name="Fiedler G."/>
            <person name="Herbstmann A.-D."/>
            <person name="Doll E."/>
            <person name="Wenning M."/>
            <person name="Brinks E."/>
            <person name="Kabisch J."/>
            <person name="Breitenwieser F."/>
            <person name="Lappann M."/>
            <person name="Boehnlein C."/>
            <person name="Franz C."/>
        </authorList>
    </citation>
    <scope>NUCLEOTIDE SEQUENCE [LARGE SCALE GENOMIC DNA]</scope>
    <source>
        <strain evidence="5 7">DSM 10599</strain>
    </source>
</reference>
<feature type="compositionally biased region" description="Polar residues" evidence="1">
    <location>
        <begin position="125"/>
        <end position="151"/>
    </location>
</feature>
<protein>
    <submittedName>
        <fullName evidence="5">YrrS family protein</fullName>
    </submittedName>
</protein>
<name>A0A150LF25_9BACI</name>
<dbReference type="PATRIC" id="fig|46224.3.peg.781"/>
<organism evidence="4 6">
    <name type="scientific">Heyndrickxia sporothermodurans</name>
    <dbReference type="NCBI Taxonomy" id="46224"/>
    <lineage>
        <taxon>Bacteria</taxon>
        <taxon>Bacillati</taxon>
        <taxon>Bacillota</taxon>
        <taxon>Bacilli</taxon>
        <taxon>Bacillales</taxon>
        <taxon>Bacillaceae</taxon>
        <taxon>Heyndrickxia</taxon>
    </lineage>
</organism>
<evidence type="ECO:0000256" key="1">
    <source>
        <dbReference type="SAM" id="MobiDB-lite"/>
    </source>
</evidence>
<feature type="compositionally biased region" description="Low complexity" evidence="1">
    <location>
        <begin position="73"/>
        <end position="86"/>
    </location>
</feature>
<evidence type="ECO:0000313" key="5">
    <source>
        <dbReference type="EMBL" id="QQX24230.1"/>
    </source>
</evidence>
<dbReference type="EMBL" id="CP066701">
    <property type="protein sequence ID" value="QQX24230.1"/>
    <property type="molecule type" value="Genomic_DNA"/>
</dbReference>
<dbReference type="KEGG" id="hspo:JGZ69_15625"/>
<keyword evidence="2" id="KW-0812">Transmembrane</keyword>
<accession>A0A150LF25</accession>
<keyword evidence="6" id="KW-1185">Reference proteome</keyword>
<dbReference type="STRING" id="46224.B4102_1724"/>